<dbReference type="Proteomes" id="UP000799772">
    <property type="component" value="Unassembled WGS sequence"/>
</dbReference>
<dbReference type="InterPro" id="IPR039024">
    <property type="entry name" value="RTC4"/>
</dbReference>
<feature type="compositionally biased region" description="Acidic residues" evidence="8">
    <location>
        <begin position="336"/>
        <end position="348"/>
    </location>
</feature>
<dbReference type="PANTHER" id="PTHR41391:SF1">
    <property type="entry name" value="RESTRICTION OF TELOMERE CAPPING PROTEIN 4"/>
    <property type="match status" value="1"/>
</dbReference>
<feature type="compositionally biased region" description="Polar residues" evidence="8">
    <location>
        <begin position="209"/>
        <end position="219"/>
    </location>
</feature>
<comment type="function">
    <text evidence="1">May be involved in a process influencing telomere capping.</text>
</comment>
<feature type="domain" description="Restriction of telomere capping protein 4 C-terminal" evidence="9">
    <location>
        <begin position="426"/>
        <end position="551"/>
    </location>
</feature>
<dbReference type="GO" id="GO:0005634">
    <property type="term" value="C:nucleus"/>
    <property type="evidence" value="ECO:0007669"/>
    <property type="project" value="UniProtKB-SubCell"/>
</dbReference>
<evidence type="ECO:0000313" key="10">
    <source>
        <dbReference type="EMBL" id="KAF2093143.1"/>
    </source>
</evidence>
<evidence type="ECO:0000256" key="1">
    <source>
        <dbReference type="ARBA" id="ARBA00002738"/>
    </source>
</evidence>
<feature type="region of interest" description="Disordered" evidence="8">
    <location>
        <begin position="1"/>
        <end position="254"/>
    </location>
</feature>
<dbReference type="Pfam" id="PF14474">
    <property type="entry name" value="RTC4"/>
    <property type="match status" value="1"/>
</dbReference>
<name>A0A9P4I568_9PEZI</name>
<reference evidence="10" key="1">
    <citation type="journal article" date="2020" name="Stud. Mycol.">
        <title>101 Dothideomycetes genomes: a test case for predicting lifestyles and emergence of pathogens.</title>
        <authorList>
            <person name="Haridas S."/>
            <person name="Albert R."/>
            <person name="Binder M."/>
            <person name="Bloem J."/>
            <person name="Labutti K."/>
            <person name="Salamov A."/>
            <person name="Andreopoulos B."/>
            <person name="Baker S."/>
            <person name="Barry K."/>
            <person name="Bills G."/>
            <person name="Bluhm B."/>
            <person name="Cannon C."/>
            <person name="Castanera R."/>
            <person name="Culley D."/>
            <person name="Daum C."/>
            <person name="Ezra D."/>
            <person name="Gonzalez J."/>
            <person name="Henrissat B."/>
            <person name="Kuo A."/>
            <person name="Liang C."/>
            <person name="Lipzen A."/>
            <person name="Lutzoni F."/>
            <person name="Magnuson J."/>
            <person name="Mondo S."/>
            <person name="Nolan M."/>
            <person name="Ohm R."/>
            <person name="Pangilinan J."/>
            <person name="Park H.-J."/>
            <person name="Ramirez L."/>
            <person name="Alfaro M."/>
            <person name="Sun H."/>
            <person name="Tritt A."/>
            <person name="Yoshinaga Y."/>
            <person name="Zwiers L.-H."/>
            <person name="Turgeon B."/>
            <person name="Goodwin S."/>
            <person name="Spatafora J."/>
            <person name="Crous P."/>
            <person name="Grigoriev I."/>
        </authorList>
    </citation>
    <scope>NUCLEOTIDE SEQUENCE</scope>
    <source>
        <strain evidence="10">CBS 133067</strain>
    </source>
</reference>
<evidence type="ECO:0000256" key="6">
    <source>
        <dbReference type="ARBA" id="ARBA00022490"/>
    </source>
</evidence>
<feature type="compositionally biased region" description="Polar residues" evidence="8">
    <location>
        <begin position="38"/>
        <end position="47"/>
    </location>
</feature>
<evidence type="ECO:0000256" key="2">
    <source>
        <dbReference type="ARBA" id="ARBA00004123"/>
    </source>
</evidence>
<feature type="compositionally biased region" description="Low complexity" evidence="8">
    <location>
        <begin position="78"/>
        <end position="101"/>
    </location>
</feature>
<accession>A0A9P4I568</accession>
<feature type="region of interest" description="Disordered" evidence="8">
    <location>
        <begin position="315"/>
        <end position="353"/>
    </location>
</feature>
<dbReference type="InterPro" id="IPR028094">
    <property type="entry name" value="RTC4_C"/>
</dbReference>
<comment type="similarity">
    <text evidence="4">Belongs to the RTC4 family.</text>
</comment>
<keyword evidence="6" id="KW-0963">Cytoplasm</keyword>
<dbReference type="PANTHER" id="PTHR41391">
    <property type="entry name" value="RESTRICTION OF TELOMERE CAPPING PROTEIN 4"/>
    <property type="match status" value="1"/>
</dbReference>
<feature type="compositionally biased region" description="Low complexity" evidence="8">
    <location>
        <begin position="316"/>
        <end position="335"/>
    </location>
</feature>
<evidence type="ECO:0000256" key="4">
    <source>
        <dbReference type="ARBA" id="ARBA00009461"/>
    </source>
</evidence>
<dbReference type="SMART" id="SM01312">
    <property type="entry name" value="RTC4"/>
    <property type="match status" value="1"/>
</dbReference>
<organism evidence="10 11">
    <name type="scientific">Rhizodiscina lignyota</name>
    <dbReference type="NCBI Taxonomy" id="1504668"/>
    <lineage>
        <taxon>Eukaryota</taxon>
        <taxon>Fungi</taxon>
        <taxon>Dikarya</taxon>
        <taxon>Ascomycota</taxon>
        <taxon>Pezizomycotina</taxon>
        <taxon>Dothideomycetes</taxon>
        <taxon>Pleosporomycetidae</taxon>
        <taxon>Aulographales</taxon>
        <taxon>Rhizodiscinaceae</taxon>
        <taxon>Rhizodiscina</taxon>
    </lineage>
</organism>
<evidence type="ECO:0000256" key="8">
    <source>
        <dbReference type="SAM" id="MobiDB-lite"/>
    </source>
</evidence>
<keyword evidence="7" id="KW-0539">Nucleus</keyword>
<dbReference type="AlphaFoldDB" id="A0A9P4I568"/>
<feature type="compositionally biased region" description="Polar residues" evidence="8">
    <location>
        <begin position="175"/>
        <end position="185"/>
    </location>
</feature>
<evidence type="ECO:0000259" key="9">
    <source>
        <dbReference type="SMART" id="SM01312"/>
    </source>
</evidence>
<evidence type="ECO:0000256" key="7">
    <source>
        <dbReference type="ARBA" id="ARBA00023242"/>
    </source>
</evidence>
<dbReference type="OrthoDB" id="128308at2759"/>
<feature type="compositionally biased region" description="Basic and acidic residues" evidence="8">
    <location>
        <begin position="62"/>
        <end position="72"/>
    </location>
</feature>
<evidence type="ECO:0000256" key="5">
    <source>
        <dbReference type="ARBA" id="ARBA00015162"/>
    </source>
</evidence>
<comment type="subcellular location">
    <subcellularLocation>
        <location evidence="3">Cytoplasm</location>
    </subcellularLocation>
    <subcellularLocation>
        <location evidence="2">Nucleus</location>
    </subcellularLocation>
</comment>
<gene>
    <name evidence="10" type="ORF">NA57DRAFT_81484</name>
</gene>
<comment type="caution">
    <text evidence="10">The sequence shown here is derived from an EMBL/GenBank/DDBJ whole genome shotgun (WGS) entry which is preliminary data.</text>
</comment>
<protein>
    <recommendedName>
        <fullName evidence="5">Restriction of telomere capping protein 4</fullName>
    </recommendedName>
</protein>
<dbReference type="GO" id="GO:0005737">
    <property type="term" value="C:cytoplasm"/>
    <property type="evidence" value="ECO:0007669"/>
    <property type="project" value="UniProtKB-SubCell"/>
</dbReference>
<evidence type="ECO:0000256" key="3">
    <source>
        <dbReference type="ARBA" id="ARBA00004496"/>
    </source>
</evidence>
<proteinExistence type="inferred from homology"/>
<dbReference type="EMBL" id="ML978139">
    <property type="protein sequence ID" value="KAF2093143.1"/>
    <property type="molecule type" value="Genomic_DNA"/>
</dbReference>
<keyword evidence="11" id="KW-1185">Reference proteome</keyword>
<sequence>MVMQHAPRQGLKRNGARLLKQVGGKPHARPEDHEPDAPTTSKTSTISVREPENIDDDPLSSDDERLSGELKPEFGSPTDNTAVSSTTSVDTANTMPKGSRGASKRKSKESKDIYLSTDARENGLAKGSEPVAMDGAQDSEEPQWMKDTNRKRKRVAKNTYRTSDKNADNFHNLPQKKSQPKSSRQAGKKEEATKFRIPQKLYADKDANSVASSNTQSDSGYRAPPPLLAPSKVLHTDSTAQPQRRNLRSAPPLSTISQPAAAFRTVKSIPAVEASKLSAFSTDFKHYPGLESASTDETTDPILYSSQVSANASNVLSGSQDLESESESLSSALDLSDVDEEAEDEESSDITNCPYCEAPVSRSALYDFDPKYSRNKRMKIGQQAQFCRSHRRADAQLEWDKRAYPTIEWAELPSRITLLYDHVLDIIEQKRDCVFLKTLEEKIDSGRHRNLAQSMLTDDTALDALVPGYYGGRGAKIMAECLTSSFGSKLRERAGREDKYIAAAGVSGFVQAVLVPEVGARLVMEDLGVNEDRAVEVLKEAAELGDLLHDGEDEEGGRW</sequence>
<evidence type="ECO:0000313" key="11">
    <source>
        <dbReference type="Proteomes" id="UP000799772"/>
    </source>
</evidence>